<proteinExistence type="predicted"/>
<protein>
    <recommendedName>
        <fullName evidence="3">WAP domain-containing protein</fullName>
    </recommendedName>
</protein>
<name>A0A9D4GFL9_DREPO</name>
<organism evidence="4 5">
    <name type="scientific">Dreissena polymorpha</name>
    <name type="common">Zebra mussel</name>
    <name type="synonym">Mytilus polymorpha</name>
    <dbReference type="NCBI Taxonomy" id="45954"/>
    <lineage>
        <taxon>Eukaryota</taxon>
        <taxon>Metazoa</taxon>
        <taxon>Spiralia</taxon>
        <taxon>Lophotrochozoa</taxon>
        <taxon>Mollusca</taxon>
        <taxon>Bivalvia</taxon>
        <taxon>Autobranchia</taxon>
        <taxon>Heteroconchia</taxon>
        <taxon>Euheterodonta</taxon>
        <taxon>Imparidentia</taxon>
        <taxon>Neoheterodontei</taxon>
        <taxon>Myida</taxon>
        <taxon>Dreissenoidea</taxon>
        <taxon>Dreissenidae</taxon>
        <taxon>Dreissena</taxon>
    </lineage>
</organism>
<evidence type="ECO:0000259" key="3">
    <source>
        <dbReference type="PROSITE" id="PS51390"/>
    </source>
</evidence>
<dbReference type="PRINTS" id="PR00003">
    <property type="entry name" value="4DISULPHCORE"/>
</dbReference>
<dbReference type="PANTHER" id="PTHR19441">
    <property type="entry name" value="WHEY ACDIC PROTEIN WAP"/>
    <property type="match status" value="1"/>
</dbReference>
<keyword evidence="2" id="KW-1015">Disulfide bond</keyword>
<dbReference type="PROSITE" id="PS51390">
    <property type="entry name" value="WAP"/>
    <property type="match status" value="1"/>
</dbReference>
<keyword evidence="5" id="KW-1185">Reference proteome</keyword>
<dbReference type="GO" id="GO:0045087">
    <property type="term" value="P:innate immune response"/>
    <property type="evidence" value="ECO:0007669"/>
    <property type="project" value="TreeGrafter"/>
</dbReference>
<dbReference type="InterPro" id="IPR050514">
    <property type="entry name" value="WAP_four-disulfide_core"/>
</dbReference>
<dbReference type="Gene3D" id="4.10.75.10">
    <property type="entry name" value="Elafin-like"/>
    <property type="match status" value="1"/>
</dbReference>
<dbReference type="SMART" id="SM00217">
    <property type="entry name" value="WAP"/>
    <property type="match status" value="1"/>
</dbReference>
<feature type="domain" description="WAP" evidence="3">
    <location>
        <begin position="7"/>
        <end position="51"/>
    </location>
</feature>
<dbReference type="InterPro" id="IPR036645">
    <property type="entry name" value="Elafin-like_sf"/>
</dbReference>
<dbReference type="GO" id="GO:0004867">
    <property type="term" value="F:serine-type endopeptidase inhibitor activity"/>
    <property type="evidence" value="ECO:0007669"/>
    <property type="project" value="TreeGrafter"/>
</dbReference>
<sequence length="52" mass="5606">MSNFEVDSDKPGVCPEPDIGLCWEACSSDHDCPGAQKCCYNGCGHDCQQPNN</sequence>
<evidence type="ECO:0000256" key="1">
    <source>
        <dbReference type="ARBA" id="ARBA00022729"/>
    </source>
</evidence>
<dbReference type="AlphaFoldDB" id="A0A9D4GFL9"/>
<dbReference type="InterPro" id="IPR008197">
    <property type="entry name" value="WAP_dom"/>
</dbReference>
<dbReference type="GO" id="GO:0005615">
    <property type="term" value="C:extracellular space"/>
    <property type="evidence" value="ECO:0007669"/>
    <property type="project" value="TreeGrafter"/>
</dbReference>
<accession>A0A9D4GFL9</accession>
<dbReference type="Pfam" id="PF00095">
    <property type="entry name" value="WAP"/>
    <property type="match status" value="1"/>
</dbReference>
<dbReference type="EMBL" id="JAIWYP010000006">
    <property type="protein sequence ID" value="KAH3814601.1"/>
    <property type="molecule type" value="Genomic_DNA"/>
</dbReference>
<comment type="caution">
    <text evidence="4">The sequence shown here is derived from an EMBL/GenBank/DDBJ whole genome shotgun (WGS) entry which is preliminary data.</text>
</comment>
<dbReference type="FunFam" id="4.10.75.10:FF:000001">
    <property type="entry name" value="Anosmin 1"/>
    <property type="match status" value="1"/>
</dbReference>
<reference evidence="4" key="1">
    <citation type="journal article" date="2019" name="bioRxiv">
        <title>The Genome of the Zebra Mussel, Dreissena polymorpha: A Resource for Invasive Species Research.</title>
        <authorList>
            <person name="McCartney M.A."/>
            <person name="Auch B."/>
            <person name="Kono T."/>
            <person name="Mallez S."/>
            <person name="Zhang Y."/>
            <person name="Obille A."/>
            <person name="Becker A."/>
            <person name="Abrahante J.E."/>
            <person name="Garbe J."/>
            <person name="Badalamenti J.P."/>
            <person name="Herman A."/>
            <person name="Mangelson H."/>
            <person name="Liachko I."/>
            <person name="Sullivan S."/>
            <person name="Sone E.D."/>
            <person name="Koren S."/>
            <person name="Silverstein K.A.T."/>
            <person name="Beckman K.B."/>
            <person name="Gohl D.M."/>
        </authorList>
    </citation>
    <scope>NUCLEOTIDE SEQUENCE</scope>
    <source>
        <strain evidence="4">Duluth1</strain>
        <tissue evidence="4">Whole animal</tissue>
    </source>
</reference>
<keyword evidence="1" id="KW-0732">Signal</keyword>
<reference evidence="4" key="2">
    <citation type="submission" date="2020-11" db="EMBL/GenBank/DDBJ databases">
        <authorList>
            <person name="McCartney M.A."/>
            <person name="Auch B."/>
            <person name="Kono T."/>
            <person name="Mallez S."/>
            <person name="Becker A."/>
            <person name="Gohl D.M."/>
            <person name="Silverstein K.A.T."/>
            <person name="Koren S."/>
            <person name="Bechman K.B."/>
            <person name="Herman A."/>
            <person name="Abrahante J.E."/>
            <person name="Garbe J."/>
        </authorList>
    </citation>
    <scope>NUCLEOTIDE SEQUENCE</scope>
    <source>
        <strain evidence="4">Duluth1</strain>
        <tissue evidence="4">Whole animal</tissue>
    </source>
</reference>
<dbReference type="Proteomes" id="UP000828390">
    <property type="component" value="Unassembled WGS sequence"/>
</dbReference>
<dbReference type="PANTHER" id="PTHR19441:SF30">
    <property type="entry name" value="ELAFIN"/>
    <property type="match status" value="1"/>
</dbReference>
<gene>
    <name evidence="4" type="ORF">DPMN_143106</name>
</gene>
<evidence type="ECO:0000256" key="2">
    <source>
        <dbReference type="ARBA" id="ARBA00023157"/>
    </source>
</evidence>
<dbReference type="SUPFAM" id="SSF57256">
    <property type="entry name" value="Elafin-like"/>
    <property type="match status" value="1"/>
</dbReference>
<evidence type="ECO:0000313" key="4">
    <source>
        <dbReference type="EMBL" id="KAH3814601.1"/>
    </source>
</evidence>
<evidence type="ECO:0000313" key="5">
    <source>
        <dbReference type="Proteomes" id="UP000828390"/>
    </source>
</evidence>
<dbReference type="GO" id="GO:0019731">
    <property type="term" value="P:antibacterial humoral response"/>
    <property type="evidence" value="ECO:0007669"/>
    <property type="project" value="TreeGrafter"/>
</dbReference>